<feature type="domain" description="AB hydrolase-1" evidence="1">
    <location>
        <begin position="24"/>
        <end position="141"/>
    </location>
</feature>
<dbReference type="GO" id="GO:0003824">
    <property type="term" value="F:catalytic activity"/>
    <property type="evidence" value="ECO:0007669"/>
    <property type="project" value="InterPro"/>
</dbReference>
<evidence type="ECO:0000259" key="2">
    <source>
        <dbReference type="Pfam" id="PF08386"/>
    </source>
</evidence>
<dbReference type="AlphaFoldDB" id="A0A3B0SB07"/>
<name>A0A3B0SB07_9ZZZZ</name>
<dbReference type="SUPFAM" id="SSF53474">
    <property type="entry name" value="alpha/beta-Hydrolases"/>
    <property type="match status" value="1"/>
</dbReference>
<dbReference type="PANTHER" id="PTHR43194">
    <property type="entry name" value="HYDROLASE ALPHA/BETA FOLD FAMILY"/>
    <property type="match status" value="1"/>
</dbReference>
<dbReference type="PRINTS" id="PR00412">
    <property type="entry name" value="EPOXHYDRLASE"/>
</dbReference>
<dbReference type="InterPro" id="IPR050228">
    <property type="entry name" value="Carboxylesterase_BioH"/>
</dbReference>
<organism evidence="3">
    <name type="scientific">hydrothermal vent metagenome</name>
    <dbReference type="NCBI Taxonomy" id="652676"/>
    <lineage>
        <taxon>unclassified sequences</taxon>
        <taxon>metagenomes</taxon>
        <taxon>ecological metagenomes</taxon>
    </lineage>
</organism>
<dbReference type="EMBL" id="UOEI01000077">
    <property type="protein sequence ID" value="VAV92275.1"/>
    <property type="molecule type" value="Genomic_DNA"/>
</dbReference>
<evidence type="ECO:0000313" key="3">
    <source>
        <dbReference type="EMBL" id="VAV92275.1"/>
    </source>
</evidence>
<gene>
    <name evidence="3" type="ORF">MNBD_ACTINO01-476</name>
</gene>
<dbReference type="PANTHER" id="PTHR43194:SF5">
    <property type="entry name" value="PIMELOYL-[ACYL-CARRIER PROTEIN] METHYL ESTER ESTERASE"/>
    <property type="match status" value="1"/>
</dbReference>
<reference evidence="3" key="1">
    <citation type="submission" date="2018-06" db="EMBL/GenBank/DDBJ databases">
        <authorList>
            <person name="Zhirakovskaya E."/>
        </authorList>
    </citation>
    <scope>NUCLEOTIDE SEQUENCE</scope>
</reference>
<dbReference type="PRINTS" id="PR00111">
    <property type="entry name" value="ABHYDROLASE"/>
</dbReference>
<dbReference type="InterPro" id="IPR000639">
    <property type="entry name" value="Epox_hydrolase-like"/>
</dbReference>
<sequence length="269" mass="28435">MDVNLDGMTIHASTGGREFDPSLPTVVLLHGAGMDHTVWQFQARAFAYHNYAVLSLDLPGHGRSDDPASPTIGEYADVVAVLLDELGVEAARIVGHSMGSFIGLELAARYPDKVANLTMIGVSERMPVHPDLLAAAEANDHLAFDLVTSWSHPPAVHTGGHPTPGLWVMGASVRLLERSRPGVLHNDLAACNAYDTATERAAQVTAPTLVLMGDRDLMTRPKGAAALASAIPNATTVTVAGGGHNVMVEQPDPVIDALLAFWKRCDATS</sequence>
<dbReference type="Pfam" id="PF08386">
    <property type="entry name" value="Abhydrolase_4"/>
    <property type="match status" value="1"/>
</dbReference>
<feature type="domain" description="Peptidase S33 tripeptidyl aminopeptidase-like C-terminal" evidence="2">
    <location>
        <begin position="191"/>
        <end position="256"/>
    </location>
</feature>
<dbReference type="Pfam" id="PF00561">
    <property type="entry name" value="Abhydrolase_1"/>
    <property type="match status" value="1"/>
</dbReference>
<protein>
    <submittedName>
        <fullName evidence="3">Uncharacterized protein</fullName>
    </submittedName>
</protein>
<dbReference type="Gene3D" id="3.40.50.1820">
    <property type="entry name" value="alpha/beta hydrolase"/>
    <property type="match status" value="1"/>
</dbReference>
<evidence type="ECO:0000259" key="1">
    <source>
        <dbReference type="Pfam" id="PF00561"/>
    </source>
</evidence>
<dbReference type="InterPro" id="IPR013595">
    <property type="entry name" value="Pept_S33_TAP-like_C"/>
</dbReference>
<dbReference type="InterPro" id="IPR029058">
    <property type="entry name" value="AB_hydrolase_fold"/>
</dbReference>
<dbReference type="InterPro" id="IPR000073">
    <property type="entry name" value="AB_hydrolase_1"/>
</dbReference>
<accession>A0A3B0SB07</accession>
<proteinExistence type="predicted"/>